<sequence length="175" mass="19188">MEHLAKKGCVQWFKRVDTGVDKSGPQISMGSGTANRLRKLLHKRKSQQQPSVQTVARCQIPGHFSTSQSVELQTLIGKDAPPAPSTIHINERYIRYDINTTPLVIVLAISIVFFACLLVLKDIILQSLQNIVSVAKWKIIGAPFMGTPYAGLLMGLVGTVLSPLSAVSSWLSFIF</sequence>
<evidence type="ECO:0000313" key="1">
    <source>
        <dbReference type="EMBL" id="CAI4050178.1"/>
    </source>
</evidence>
<keyword evidence="2" id="KW-1185">Reference proteome</keyword>
<dbReference type="EMBL" id="OX365909">
    <property type="protein sequence ID" value="CAI4050178.1"/>
    <property type="molecule type" value="Genomic_DNA"/>
</dbReference>
<protein>
    <submittedName>
        <fullName evidence="1">Uncharacterized protein</fullName>
    </submittedName>
</protein>
<evidence type="ECO:0000313" key="2">
    <source>
        <dbReference type="Proteomes" id="UP001162087"/>
    </source>
</evidence>
<dbReference type="Proteomes" id="UP001162087">
    <property type="component" value="Chromosome 14"/>
</dbReference>
<name>A0AA35J8I4_SACK1</name>
<proteinExistence type="predicted"/>
<dbReference type="OrthoDB" id="4043816at2759"/>
<organism evidence="1 2">
    <name type="scientific">Saccharomyces kudriavzevii (strain ATCC MYA-4449 / AS 2.2408 / CBS 8840 / NBRC 1802 / NCYC 2889)</name>
    <name type="common">Yeast</name>
    <dbReference type="NCBI Taxonomy" id="226230"/>
    <lineage>
        <taxon>Eukaryota</taxon>
        <taxon>Fungi</taxon>
        <taxon>Dikarya</taxon>
        <taxon>Ascomycota</taxon>
        <taxon>Saccharomycotina</taxon>
        <taxon>Saccharomycetes</taxon>
        <taxon>Saccharomycetales</taxon>
        <taxon>Saccharomycetaceae</taxon>
        <taxon>Saccharomyces</taxon>
    </lineage>
</organism>
<reference evidence="1" key="1">
    <citation type="submission" date="2022-10" db="EMBL/GenBank/DDBJ databases">
        <authorList>
            <person name="Byrne P K."/>
        </authorList>
    </citation>
    <scope>NUCLEOTIDE SEQUENCE</scope>
    <source>
        <strain evidence="1">IFO1802</strain>
    </source>
</reference>
<accession>A0AA35J8I4</accession>
<gene>
    <name evidence="1" type="primary">SKDI14G2760</name>
    <name evidence="1" type="ORF">SKDI_14G2760</name>
</gene>